<dbReference type="PROSITE" id="PS51770">
    <property type="entry name" value="HOTDOG_ACOT"/>
    <property type="match status" value="1"/>
</dbReference>
<feature type="compositionally biased region" description="Polar residues" evidence="4">
    <location>
        <begin position="1"/>
        <end position="12"/>
    </location>
</feature>
<feature type="domain" description="HotDog ACOT-type" evidence="5">
    <location>
        <begin position="7"/>
        <end position="120"/>
    </location>
</feature>
<dbReference type="PANTHER" id="PTHR11049:SF16">
    <property type="entry name" value="PROTEIN VDLD"/>
    <property type="match status" value="1"/>
</dbReference>
<dbReference type="AlphaFoldDB" id="A0A1B7XAD2"/>
<dbReference type="GO" id="GO:0052816">
    <property type="term" value="F:long-chain fatty acyl-CoA hydrolase activity"/>
    <property type="evidence" value="ECO:0007669"/>
    <property type="project" value="TreeGrafter"/>
</dbReference>
<evidence type="ECO:0000313" key="7">
    <source>
        <dbReference type="Proteomes" id="UP000091979"/>
    </source>
</evidence>
<dbReference type="InterPro" id="IPR033120">
    <property type="entry name" value="HOTDOG_ACOT"/>
</dbReference>
<comment type="similarity">
    <text evidence="1">Belongs to the acyl coenzyme A hydrolase family.</text>
</comment>
<accession>A0A1B7XAD2</accession>
<evidence type="ECO:0000259" key="5">
    <source>
        <dbReference type="PROSITE" id="PS51770"/>
    </source>
</evidence>
<dbReference type="OrthoDB" id="9809430at2"/>
<dbReference type="GO" id="GO:0005829">
    <property type="term" value="C:cytosol"/>
    <property type="evidence" value="ECO:0007669"/>
    <property type="project" value="TreeGrafter"/>
</dbReference>
<dbReference type="PANTHER" id="PTHR11049">
    <property type="entry name" value="ACYL COENZYME A THIOESTER HYDROLASE"/>
    <property type="match status" value="1"/>
</dbReference>
<dbReference type="RefSeq" id="WP_066857050.1">
    <property type="nucleotide sequence ID" value="NZ_JXMS01000026.1"/>
</dbReference>
<evidence type="ECO:0000256" key="3">
    <source>
        <dbReference type="PROSITE-ProRule" id="PRU01106"/>
    </source>
</evidence>
<comment type="caution">
    <text evidence="6">The sequence shown here is derived from an EMBL/GenBank/DDBJ whole genome shotgun (WGS) entry which is preliminary data.</text>
</comment>
<dbReference type="Pfam" id="PF03061">
    <property type="entry name" value="4HBT"/>
    <property type="match status" value="1"/>
</dbReference>
<proteinExistence type="inferred from homology"/>
<dbReference type="PATRIC" id="fig|1560234.3.peg.1724"/>
<feature type="region of interest" description="Disordered" evidence="4">
    <location>
        <begin position="1"/>
        <end position="20"/>
    </location>
</feature>
<keyword evidence="2 3" id="KW-0378">Hydrolase</keyword>
<evidence type="ECO:0000256" key="2">
    <source>
        <dbReference type="ARBA" id="ARBA00022801"/>
    </source>
</evidence>
<evidence type="ECO:0000256" key="1">
    <source>
        <dbReference type="ARBA" id="ARBA00010458"/>
    </source>
</evidence>
<reference evidence="6 7" key="1">
    <citation type="submission" date="2015-01" db="EMBL/GenBank/DDBJ databases">
        <title>Desulfovibrio sp. JC271 draft genome sequence.</title>
        <authorList>
            <person name="Shivani Y."/>
            <person name="Subhash Y."/>
            <person name="Sasikala C."/>
            <person name="Ramana C.V."/>
        </authorList>
    </citation>
    <scope>NUCLEOTIDE SEQUENCE [LARGE SCALE GENOMIC DNA]</scope>
    <source>
        <strain evidence="6 7">JC271</strain>
    </source>
</reference>
<dbReference type="SUPFAM" id="SSF54637">
    <property type="entry name" value="Thioesterase/thiol ester dehydrase-isomerase"/>
    <property type="match status" value="1"/>
</dbReference>
<dbReference type="EMBL" id="JXMS01000026">
    <property type="protein sequence ID" value="OBQ46335.1"/>
    <property type="molecule type" value="Genomic_DNA"/>
</dbReference>
<protein>
    <submittedName>
        <fullName evidence="6">Thioesterase</fullName>
    </submittedName>
</protein>
<feature type="region of interest" description="Disordered" evidence="4">
    <location>
        <begin position="141"/>
        <end position="176"/>
    </location>
</feature>
<name>A0A1B7XAD2_9BACT</name>
<dbReference type="InterPro" id="IPR040170">
    <property type="entry name" value="Cytosol_ACT"/>
</dbReference>
<gene>
    <name evidence="6" type="ORF">SP90_13060</name>
</gene>
<dbReference type="InterPro" id="IPR029069">
    <property type="entry name" value="HotDog_dom_sf"/>
</dbReference>
<organism evidence="6 7">
    <name type="scientific">Halodesulfovibrio spirochaetisodalis</name>
    <dbReference type="NCBI Taxonomy" id="1560234"/>
    <lineage>
        <taxon>Bacteria</taxon>
        <taxon>Pseudomonadati</taxon>
        <taxon>Thermodesulfobacteriota</taxon>
        <taxon>Desulfovibrionia</taxon>
        <taxon>Desulfovibrionales</taxon>
        <taxon>Desulfovibrionaceae</taxon>
        <taxon>Halodesulfovibrio</taxon>
    </lineage>
</organism>
<dbReference type="GO" id="GO:0006637">
    <property type="term" value="P:acyl-CoA metabolic process"/>
    <property type="evidence" value="ECO:0007669"/>
    <property type="project" value="TreeGrafter"/>
</dbReference>
<dbReference type="CDD" id="cd03442">
    <property type="entry name" value="BFIT_BACH"/>
    <property type="match status" value="1"/>
</dbReference>
<keyword evidence="7" id="KW-1185">Reference proteome</keyword>
<evidence type="ECO:0000313" key="6">
    <source>
        <dbReference type="EMBL" id="OBQ46335.1"/>
    </source>
</evidence>
<dbReference type="Proteomes" id="UP000091979">
    <property type="component" value="Unassembled WGS sequence"/>
</dbReference>
<feature type="compositionally biased region" description="Basic and acidic residues" evidence="4">
    <location>
        <begin position="141"/>
        <end position="160"/>
    </location>
</feature>
<sequence>MEGRSVTSSETLMTHRALPGDTNAAGNVHGGVILKHIDLAGAVCAMRHARGCTVVTASIDRMEFKAPVHVGELMVLKSCVNFVGSKSMEVGVRVESENLLTGNIRHVASAYLTFVAMDTDKKPTTIPPLVIETQTQERRLQEAALRRAARKAERKREKMTQDQMEQSPIYSPEEVF</sequence>
<dbReference type="InterPro" id="IPR006683">
    <property type="entry name" value="Thioestr_dom"/>
</dbReference>
<dbReference type="STRING" id="1560234.SP90_13060"/>
<evidence type="ECO:0000256" key="4">
    <source>
        <dbReference type="SAM" id="MobiDB-lite"/>
    </source>
</evidence>
<dbReference type="Gene3D" id="3.10.129.10">
    <property type="entry name" value="Hotdog Thioesterase"/>
    <property type="match status" value="1"/>
</dbReference>